<dbReference type="Proteomes" id="UP001177003">
    <property type="component" value="Chromosome 8"/>
</dbReference>
<accession>A0AA35ZRZ2</accession>
<proteinExistence type="predicted"/>
<protein>
    <submittedName>
        <fullName evidence="1">Uncharacterized protein</fullName>
    </submittedName>
</protein>
<name>A0AA35ZRZ2_LACSI</name>
<evidence type="ECO:0000313" key="1">
    <source>
        <dbReference type="EMBL" id="CAI9297803.1"/>
    </source>
</evidence>
<organism evidence="1 2">
    <name type="scientific">Lactuca saligna</name>
    <name type="common">Willowleaf lettuce</name>
    <dbReference type="NCBI Taxonomy" id="75948"/>
    <lineage>
        <taxon>Eukaryota</taxon>
        <taxon>Viridiplantae</taxon>
        <taxon>Streptophyta</taxon>
        <taxon>Embryophyta</taxon>
        <taxon>Tracheophyta</taxon>
        <taxon>Spermatophyta</taxon>
        <taxon>Magnoliopsida</taxon>
        <taxon>eudicotyledons</taxon>
        <taxon>Gunneridae</taxon>
        <taxon>Pentapetalae</taxon>
        <taxon>asterids</taxon>
        <taxon>campanulids</taxon>
        <taxon>Asterales</taxon>
        <taxon>Asteraceae</taxon>
        <taxon>Cichorioideae</taxon>
        <taxon>Cichorieae</taxon>
        <taxon>Lactucinae</taxon>
        <taxon>Lactuca</taxon>
    </lineage>
</organism>
<keyword evidence="2" id="KW-1185">Reference proteome</keyword>
<sequence>MKPLRGTKEQIFLADGMGDLNKFSKVYNFKCDRPSIIIGVAILLYPSTQPGRLNILHHRSSATLVLHPSQVSDLNHIEIDLDRCTSTWSERNDMFIELVSTEGNEKIKVVIDESNVW</sequence>
<dbReference type="AlphaFoldDB" id="A0AA35ZRZ2"/>
<reference evidence="1" key="1">
    <citation type="submission" date="2023-04" db="EMBL/GenBank/DDBJ databases">
        <authorList>
            <person name="Vijverberg K."/>
            <person name="Xiong W."/>
            <person name="Schranz E."/>
        </authorList>
    </citation>
    <scope>NUCLEOTIDE SEQUENCE</scope>
</reference>
<dbReference type="EMBL" id="OX465084">
    <property type="protein sequence ID" value="CAI9297803.1"/>
    <property type="molecule type" value="Genomic_DNA"/>
</dbReference>
<gene>
    <name evidence="1" type="ORF">LSALG_LOCUS36592</name>
</gene>
<evidence type="ECO:0000313" key="2">
    <source>
        <dbReference type="Proteomes" id="UP001177003"/>
    </source>
</evidence>